<dbReference type="EMBL" id="FMZE01000001">
    <property type="protein sequence ID" value="SDC18754.1"/>
    <property type="molecule type" value="Genomic_DNA"/>
</dbReference>
<proteinExistence type="predicted"/>
<evidence type="ECO:0000313" key="3">
    <source>
        <dbReference type="Proteomes" id="UP000199494"/>
    </source>
</evidence>
<feature type="region of interest" description="Disordered" evidence="1">
    <location>
        <begin position="19"/>
        <end position="55"/>
    </location>
</feature>
<keyword evidence="3" id="KW-1185">Reference proteome</keyword>
<evidence type="ECO:0000256" key="1">
    <source>
        <dbReference type="SAM" id="MobiDB-lite"/>
    </source>
</evidence>
<organism evidence="2 3">
    <name type="scientific">Prauserella marina</name>
    <dbReference type="NCBI Taxonomy" id="530584"/>
    <lineage>
        <taxon>Bacteria</taxon>
        <taxon>Bacillati</taxon>
        <taxon>Actinomycetota</taxon>
        <taxon>Actinomycetes</taxon>
        <taxon>Pseudonocardiales</taxon>
        <taxon>Pseudonocardiaceae</taxon>
        <taxon>Prauserella</taxon>
    </lineage>
</organism>
<protein>
    <submittedName>
        <fullName evidence="2">Uncharacterized protein</fullName>
    </submittedName>
</protein>
<accession>A0A1G6JJ46</accession>
<dbReference type="RefSeq" id="WP_170140029.1">
    <property type="nucleotide sequence ID" value="NZ_CP016353.1"/>
</dbReference>
<dbReference type="Proteomes" id="UP000199494">
    <property type="component" value="Unassembled WGS sequence"/>
</dbReference>
<gene>
    <name evidence="2" type="ORF">SAMN05421630_101743</name>
</gene>
<reference evidence="2 3" key="1">
    <citation type="submission" date="2016-10" db="EMBL/GenBank/DDBJ databases">
        <authorList>
            <person name="de Groot N.N."/>
        </authorList>
    </citation>
    <scope>NUCLEOTIDE SEQUENCE [LARGE SCALE GENOMIC DNA]</scope>
    <source>
        <strain evidence="2 3">CGMCC 4.5506</strain>
    </source>
</reference>
<sequence length="55" mass="6071">MCNHHLPGMVAALVEAERRTRTADRTEAGFLEGDEENRLHEPVAEARPVATEAKS</sequence>
<evidence type="ECO:0000313" key="2">
    <source>
        <dbReference type="EMBL" id="SDC18754.1"/>
    </source>
</evidence>
<name>A0A1G6JJ46_9PSEU</name>
<dbReference type="AlphaFoldDB" id="A0A1G6JJ46"/>